<dbReference type="GO" id="GO:0016758">
    <property type="term" value="F:hexosyltransferase activity"/>
    <property type="evidence" value="ECO:0007669"/>
    <property type="project" value="UniProtKB-ARBA"/>
</dbReference>
<evidence type="ECO:0000313" key="3">
    <source>
        <dbReference type="Proteomes" id="UP000322726"/>
    </source>
</evidence>
<keyword evidence="2" id="KW-0808">Transferase</keyword>
<evidence type="ECO:0000313" key="2">
    <source>
        <dbReference type="EMBL" id="QEP34822.1"/>
    </source>
</evidence>
<dbReference type="Proteomes" id="UP000322726">
    <property type="component" value="Chromosome"/>
</dbReference>
<feature type="domain" description="Glycosyltransferase 2-like" evidence="1">
    <location>
        <begin position="8"/>
        <end position="167"/>
    </location>
</feature>
<gene>
    <name evidence="2" type="ORF">APAC_1734</name>
</gene>
<reference evidence="3" key="2">
    <citation type="submission" date="2019-09" db="EMBL/GenBank/DDBJ databases">
        <title>Complete genome sequencing of four Arcobacter species reveals a diverse suite of mobile elements.</title>
        <authorList>
            <person name="On S.L.W."/>
            <person name="Miller W.G."/>
            <person name="Biggs P."/>
            <person name="Cornelius A."/>
            <person name="Vandamme P."/>
        </authorList>
    </citation>
    <scope>NUCLEOTIDE SEQUENCE [LARGE SCALE GENOMIC DNA]</scope>
    <source>
        <strain evidence="3">LMG 26638</strain>
    </source>
</reference>
<name>A0A5C2HEK8_9BACT</name>
<dbReference type="Gene3D" id="3.90.550.10">
    <property type="entry name" value="Spore Coat Polysaccharide Biosynthesis Protein SpsA, Chain A"/>
    <property type="match status" value="1"/>
</dbReference>
<dbReference type="Pfam" id="PF00535">
    <property type="entry name" value="Glycos_transf_2"/>
    <property type="match status" value="1"/>
</dbReference>
<dbReference type="PANTHER" id="PTHR22916">
    <property type="entry name" value="GLYCOSYLTRANSFERASE"/>
    <property type="match status" value="1"/>
</dbReference>
<keyword evidence="3" id="KW-1185">Reference proteome</keyword>
<accession>A0A5C2HEK8</accession>
<dbReference type="KEGG" id="apai:APAC_1734"/>
<dbReference type="CDD" id="cd00761">
    <property type="entry name" value="Glyco_tranf_GTA_type"/>
    <property type="match status" value="1"/>
</dbReference>
<dbReference type="SUPFAM" id="SSF53448">
    <property type="entry name" value="Nucleotide-diphospho-sugar transferases"/>
    <property type="match status" value="1"/>
</dbReference>
<sequence>MSELPLVSILIPLYNHEKFIENTLESIKKDKYKQKEVLIINDGSNDNSHEIVLKWIEKNKKEINVIYKYRENKGVRITLNELISLSKGKYIIQFSSDDYLINNTISERVKILENNPSKLMLIADAIVVDDDDNKIFDSANFQLHSGKKENYFSDKTLKKEILYNWSVVGPVYMVNKRIYDKIGYYDPEIYLEDWDYAVRTISKNAILFFDEKVAAYRLHENNTIKNKDAAIKFSESCIKTIEKHGNKFSLKDRLRLWNKARKLKRKVKRLKNGN</sequence>
<dbReference type="OrthoDB" id="9786172at2"/>
<dbReference type="PANTHER" id="PTHR22916:SF3">
    <property type="entry name" value="UDP-GLCNAC:BETAGAL BETA-1,3-N-ACETYLGLUCOSAMINYLTRANSFERASE-LIKE PROTEIN 1"/>
    <property type="match status" value="1"/>
</dbReference>
<dbReference type="EMBL" id="CP035928">
    <property type="protein sequence ID" value="QEP34822.1"/>
    <property type="molecule type" value="Genomic_DNA"/>
</dbReference>
<protein>
    <submittedName>
        <fullName evidence="2">Glycosyltransferase, family 2</fullName>
    </submittedName>
</protein>
<dbReference type="InterPro" id="IPR029044">
    <property type="entry name" value="Nucleotide-diphossugar_trans"/>
</dbReference>
<organism evidence="2 3">
    <name type="scientific">Malaciobacter pacificus</name>
    <dbReference type="NCBI Taxonomy" id="1080223"/>
    <lineage>
        <taxon>Bacteria</taxon>
        <taxon>Pseudomonadati</taxon>
        <taxon>Campylobacterota</taxon>
        <taxon>Epsilonproteobacteria</taxon>
        <taxon>Campylobacterales</taxon>
        <taxon>Arcobacteraceae</taxon>
        <taxon>Malaciobacter</taxon>
    </lineage>
</organism>
<proteinExistence type="predicted"/>
<dbReference type="AlphaFoldDB" id="A0A5C2HEK8"/>
<reference evidence="2 3" key="1">
    <citation type="submission" date="2019-09" db="EMBL/GenBank/DDBJ databases">
        <title>Complete genome sequencing of four Arcobacter species reveals a diverse suite of mobile elements.</title>
        <authorList>
            <person name="Miller W.G."/>
            <person name="Yee E."/>
            <person name="Bono J.L."/>
        </authorList>
    </citation>
    <scope>NUCLEOTIDE SEQUENCE [LARGE SCALE GENOMIC DNA]</scope>
    <source>
        <strain evidence="2 3">LMG 26638</strain>
    </source>
</reference>
<reference evidence="2 3" key="3">
    <citation type="submission" date="2019-09" db="EMBL/GenBank/DDBJ databases">
        <title>Taxonomic note: a critical rebuttal of the proposed division of the genus Arcobacter into six genera, emended descriptions of Arcobacter anaerophilus and the genus Arcobacter, and an assessment of genus-level boundaries for Epsilonproteobacteria using in silico genomic comparator tools.</title>
        <authorList>
            <person name="On S.L.W."/>
            <person name="Miller W.G."/>
            <person name="Biggs P."/>
            <person name="Cornelius A."/>
            <person name="Vandamme P."/>
        </authorList>
    </citation>
    <scope>NUCLEOTIDE SEQUENCE [LARGE SCALE GENOMIC DNA]</scope>
    <source>
        <strain evidence="2 3">LMG 26638</strain>
    </source>
</reference>
<evidence type="ECO:0000259" key="1">
    <source>
        <dbReference type="Pfam" id="PF00535"/>
    </source>
</evidence>
<dbReference type="RefSeq" id="WP_130233745.1">
    <property type="nucleotide sequence ID" value="NZ_BMEF01000013.1"/>
</dbReference>
<dbReference type="InterPro" id="IPR001173">
    <property type="entry name" value="Glyco_trans_2-like"/>
</dbReference>